<evidence type="ECO:0000313" key="1">
    <source>
        <dbReference type="EMBL" id="NCD67903.1"/>
    </source>
</evidence>
<reference evidence="1" key="2">
    <citation type="submission" date="2020-10" db="EMBL/GenBank/DDBJ databases">
        <title>Mucilaginibacter sp. nov., isolated from soil.</title>
        <authorList>
            <person name="Jeon C.O."/>
        </authorList>
    </citation>
    <scope>NUCLEOTIDE SEQUENCE</scope>
    <source>
        <strain evidence="1">R11</strain>
    </source>
</reference>
<name>A0A965ZCS4_9SPHI</name>
<dbReference type="EMBL" id="WWEO01000030">
    <property type="protein sequence ID" value="NCD67903.1"/>
    <property type="molecule type" value="Genomic_DNA"/>
</dbReference>
<reference evidence="1" key="1">
    <citation type="submission" date="2020-01" db="EMBL/GenBank/DDBJ databases">
        <authorList>
            <person name="Seo Y.L."/>
        </authorList>
    </citation>
    <scope>NUCLEOTIDE SEQUENCE</scope>
    <source>
        <strain evidence="1">R11</strain>
    </source>
</reference>
<dbReference type="RefSeq" id="WP_166583930.1">
    <property type="nucleotide sequence ID" value="NZ_WWEO01000030.1"/>
</dbReference>
<gene>
    <name evidence="1" type="ORF">GSY63_00870</name>
</gene>
<dbReference type="Proteomes" id="UP000638732">
    <property type="component" value="Unassembled WGS sequence"/>
</dbReference>
<proteinExistence type="predicted"/>
<protein>
    <submittedName>
        <fullName evidence="1">Uncharacterized protein</fullName>
    </submittedName>
</protein>
<sequence>MSKKIIYVKEAPAMVVSFYAPASPDLFIGREMVIQALTGGYCFKTIDHVYNQGNGWCRVFLE</sequence>
<comment type="caution">
    <text evidence="1">The sequence shown here is derived from an EMBL/GenBank/DDBJ whole genome shotgun (WGS) entry which is preliminary data.</text>
</comment>
<organism evidence="1 2">
    <name type="scientific">Mucilaginibacter agri</name>
    <dbReference type="NCBI Taxonomy" id="2695265"/>
    <lineage>
        <taxon>Bacteria</taxon>
        <taxon>Pseudomonadati</taxon>
        <taxon>Bacteroidota</taxon>
        <taxon>Sphingobacteriia</taxon>
        <taxon>Sphingobacteriales</taxon>
        <taxon>Sphingobacteriaceae</taxon>
        <taxon>Mucilaginibacter</taxon>
    </lineage>
</organism>
<evidence type="ECO:0000313" key="2">
    <source>
        <dbReference type="Proteomes" id="UP000638732"/>
    </source>
</evidence>
<dbReference type="AlphaFoldDB" id="A0A965ZCS4"/>
<keyword evidence="2" id="KW-1185">Reference proteome</keyword>
<accession>A0A965ZCS4</accession>